<reference evidence="2" key="1">
    <citation type="journal article" date="2023" name="Front. Plant Sci.">
        <title>Chromosomal-level genome assembly of Melastoma candidum provides insights into trichome evolution.</title>
        <authorList>
            <person name="Zhong Y."/>
            <person name="Wu W."/>
            <person name="Sun C."/>
            <person name="Zou P."/>
            <person name="Liu Y."/>
            <person name="Dai S."/>
            <person name="Zhou R."/>
        </authorList>
    </citation>
    <scope>NUCLEOTIDE SEQUENCE [LARGE SCALE GENOMIC DNA]</scope>
</reference>
<proteinExistence type="predicted"/>
<comment type="caution">
    <text evidence="1">The sequence shown here is derived from an EMBL/GenBank/DDBJ whole genome shotgun (WGS) entry which is preliminary data.</text>
</comment>
<gene>
    <name evidence="1" type="ORF">MLD38_028684</name>
</gene>
<evidence type="ECO:0000313" key="2">
    <source>
        <dbReference type="Proteomes" id="UP001057402"/>
    </source>
</evidence>
<protein>
    <submittedName>
        <fullName evidence="1">Uncharacterized protein</fullName>
    </submittedName>
</protein>
<dbReference type="EMBL" id="CM042887">
    <property type="protein sequence ID" value="KAI4330394.1"/>
    <property type="molecule type" value="Genomic_DNA"/>
</dbReference>
<name>A0ACB9N455_9MYRT</name>
<accession>A0ACB9N455</accession>
<evidence type="ECO:0000313" key="1">
    <source>
        <dbReference type="EMBL" id="KAI4330394.1"/>
    </source>
</evidence>
<organism evidence="1 2">
    <name type="scientific">Melastoma candidum</name>
    <dbReference type="NCBI Taxonomy" id="119954"/>
    <lineage>
        <taxon>Eukaryota</taxon>
        <taxon>Viridiplantae</taxon>
        <taxon>Streptophyta</taxon>
        <taxon>Embryophyta</taxon>
        <taxon>Tracheophyta</taxon>
        <taxon>Spermatophyta</taxon>
        <taxon>Magnoliopsida</taxon>
        <taxon>eudicotyledons</taxon>
        <taxon>Gunneridae</taxon>
        <taxon>Pentapetalae</taxon>
        <taxon>rosids</taxon>
        <taxon>malvids</taxon>
        <taxon>Myrtales</taxon>
        <taxon>Melastomataceae</taxon>
        <taxon>Melastomatoideae</taxon>
        <taxon>Melastomateae</taxon>
        <taxon>Melastoma</taxon>
    </lineage>
</organism>
<keyword evidence="2" id="KW-1185">Reference proteome</keyword>
<dbReference type="Proteomes" id="UP001057402">
    <property type="component" value="Chromosome 8"/>
</dbReference>
<sequence length="98" mass="11282">MSNKMVLRDWSKKTKVKVEWVHYTVEFTVDADFGIPGAITVANNHQNEFFLETMTVEGFPSGPVHFPWNSWVQASKDHPLRICLSNKVKILIKLNQIP</sequence>